<keyword evidence="5" id="KW-0904">Protein phosphatase</keyword>
<feature type="active site" evidence="6">
    <location>
        <position position="22"/>
    </location>
</feature>
<feature type="active site" description="Nucleophile" evidence="6">
    <location>
        <position position="16"/>
    </location>
</feature>
<evidence type="ECO:0000256" key="2">
    <source>
        <dbReference type="ARBA" id="ARBA00011063"/>
    </source>
</evidence>
<dbReference type="InterPro" id="IPR023485">
    <property type="entry name" value="Ptyr_pPase"/>
</dbReference>
<dbReference type="SMART" id="SM00226">
    <property type="entry name" value="LMWPc"/>
    <property type="match status" value="1"/>
</dbReference>
<comment type="subcellular location">
    <subcellularLocation>
        <location evidence="1">Cytoplasm</location>
    </subcellularLocation>
</comment>
<evidence type="ECO:0000256" key="3">
    <source>
        <dbReference type="ARBA" id="ARBA00022490"/>
    </source>
</evidence>
<dbReference type="GO" id="GO:0003993">
    <property type="term" value="F:acid phosphatase activity"/>
    <property type="evidence" value="ECO:0007669"/>
    <property type="project" value="InterPro"/>
</dbReference>
<dbReference type="PANTHER" id="PTHR11717:SF7">
    <property type="entry name" value="LOW MOLECULAR WEIGHT PHOSPHOTYROSINE PROTEIN PHOSPHATASE"/>
    <property type="match status" value="1"/>
</dbReference>
<keyword evidence="4" id="KW-0378">Hydrolase</keyword>
<dbReference type="InterPro" id="IPR002115">
    <property type="entry name" value="Tyr_Pase_low_mol_wt_mml"/>
</dbReference>
<dbReference type="CDD" id="cd16343">
    <property type="entry name" value="LMWPTP"/>
    <property type="match status" value="1"/>
</dbReference>
<dbReference type="HOGENOM" id="CLU_071415_2_0_1"/>
<dbReference type="GO" id="GO:0004726">
    <property type="term" value="F:non-membrane spanning protein tyrosine phosphatase activity"/>
    <property type="evidence" value="ECO:0007669"/>
    <property type="project" value="InterPro"/>
</dbReference>
<dbReference type="EMBL" id="JPOX01000004">
    <property type="protein sequence ID" value="KFX51601.1"/>
    <property type="molecule type" value="Genomic_DNA"/>
</dbReference>
<evidence type="ECO:0000256" key="6">
    <source>
        <dbReference type="PIRSR" id="PIRSR617867-1"/>
    </source>
</evidence>
<feature type="domain" description="Phosphotyrosine protein phosphatase I" evidence="8">
    <location>
        <begin position="10"/>
        <end position="198"/>
    </location>
</feature>
<evidence type="ECO:0000256" key="5">
    <source>
        <dbReference type="ARBA" id="ARBA00022912"/>
    </source>
</evidence>
<dbReference type="Gene3D" id="3.40.50.2300">
    <property type="match status" value="1"/>
</dbReference>
<feature type="region of interest" description="Disordered" evidence="7">
    <location>
        <begin position="119"/>
        <end position="140"/>
    </location>
</feature>
<comment type="caution">
    <text evidence="9">The sequence shown here is derived from an EMBL/GenBank/DDBJ whole genome shotgun (WGS) entry which is preliminary data.</text>
</comment>
<evidence type="ECO:0000313" key="9">
    <source>
        <dbReference type="EMBL" id="KFX51601.1"/>
    </source>
</evidence>
<dbReference type="InterPro" id="IPR036196">
    <property type="entry name" value="Ptyr_pPase_sf"/>
</dbReference>
<proteinExistence type="inferred from homology"/>
<sequence>MSNDQTPAPVSVLFVCLGNICRSTMAEGVFRSLCSSSQQYGDLIDEIDSSGTGAYHAGDSPDYRTMATLKQHNITNYHHSARKITKDDFRKFDYILAMDEYNLRDLLRLRDNIILGAQSGRTKGHTNNARSTRDNTGDDTATPKIAEVRLFGDFNPDGTVNKKVGGGQEIEDPYYGGINGFEIAYEQAMKFSKGFLAYLEKKREH</sequence>
<dbReference type="AlphaFoldDB" id="A0A093VY95"/>
<evidence type="ECO:0000259" key="8">
    <source>
        <dbReference type="SMART" id="SM00226"/>
    </source>
</evidence>
<dbReference type="GO" id="GO:0005737">
    <property type="term" value="C:cytoplasm"/>
    <property type="evidence" value="ECO:0007669"/>
    <property type="project" value="UniProtKB-SubCell"/>
</dbReference>
<name>A0A093VY95_TALMA</name>
<gene>
    <name evidence="9" type="ORF">GQ26_0040420</name>
</gene>
<keyword evidence="3" id="KW-0963">Cytoplasm</keyword>
<dbReference type="PRINTS" id="PR00720">
    <property type="entry name" value="MAMMALPTPASE"/>
</dbReference>
<accession>A0A093VY95</accession>
<protein>
    <submittedName>
        <fullName evidence="9">Low molecular weight phosphotyrosine protein phosphatase</fullName>
    </submittedName>
</protein>
<dbReference type="PANTHER" id="PTHR11717">
    <property type="entry name" value="LOW MOLECULAR WEIGHT PROTEIN TYROSINE PHOSPHATASE"/>
    <property type="match status" value="1"/>
</dbReference>
<comment type="similarity">
    <text evidence="2">Belongs to the low molecular weight phosphotyrosine protein phosphatase family.</text>
</comment>
<reference key="1">
    <citation type="journal article" date="2014" name="PLoS Genet.">
        <title>Signature Gene Expression Reveals Novel Clues to the Molecular Mechanisms of Dimorphic Transition in Penicillium marneffei.</title>
        <authorList>
            <person name="Yang E."/>
            <person name="Wang G."/>
            <person name="Cai J."/>
            <person name="Woo P.C."/>
            <person name="Lau S.K."/>
            <person name="Yuen K.-Y."/>
            <person name="Chow W.-N."/>
            <person name="Lin X."/>
        </authorList>
    </citation>
    <scope>NUCLEOTIDE SEQUENCE [LARGE SCALE GENOMIC DNA]</scope>
    <source>
        <strain>PM1</strain>
    </source>
</reference>
<evidence type="ECO:0000256" key="4">
    <source>
        <dbReference type="ARBA" id="ARBA00022801"/>
    </source>
</evidence>
<organism evidence="9">
    <name type="scientific">Talaromyces marneffei PM1</name>
    <dbReference type="NCBI Taxonomy" id="1077442"/>
    <lineage>
        <taxon>Eukaryota</taxon>
        <taxon>Fungi</taxon>
        <taxon>Dikarya</taxon>
        <taxon>Ascomycota</taxon>
        <taxon>Pezizomycotina</taxon>
        <taxon>Eurotiomycetes</taxon>
        <taxon>Eurotiomycetidae</taxon>
        <taxon>Eurotiales</taxon>
        <taxon>Trichocomaceae</taxon>
        <taxon>Talaromyces</taxon>
        <taxon>Talaromyces sect. Talaromyces</taxon>
    </lineage>
</organism>
<feature type="compositionally biased region" description="Polar residues" evidence="7">
    <location>
        <begin position="119"/>
        <end position="130"/>
    </location>
</feature>
<dbReference type="eggNOG" id="KOG3217">
    <property type="taxonomic scope" value="Eukaryota"/>
</dbReference>
<dbReference type="SUPFAM" id="SSF52788">
    <property type="entry name" value="Phosphotyrosine protein phosphatases I"/>
    <property type="match status" value="1"/>
</dbReference>
<dbReference type="PRINTS" id="PR00719">
    <property type="entry name" value="LMWPTPASE"/>
</dbReference>
<reference evidence="9" key="2">
    <citation type="journal article" date="2014" name="PLoS Genet.">
        <title>Signature gene expression reveals novel clues to the molecular mechanisms of dimorphic transition in Penicillium marneffei.</title>
        <authorList>
            <person name="Yang E."/>
            <person name="Wang G."/>
            <person name="Cai J."/>
            <person name="Woo P.C."/>
            <person name="Lau S.K."/>
            <person name="Yuen K.-Y."/>
            <person name="Chow W.-N."/>
            <person name="Lin X."/>
        </authorList>
    </citation>
    <scope>NUCLEOTIDE SEQUENCE</scope>
    <source>
        <strain evidence="9">PM1</strain>
    </source>
</reference>
<evidence type="ECO:0000256" key="7">
    <source>
        <dbReference type="SAM" id="MobiDB-lite"/>
    </source>
</evidence>
<evidence type="ECO:0000256" key="1">
    <source>
        <dbReference type="ARBA" id="ARBA00004496"/>
    </source>
</evidence>
<dbReference type="InterPro" id="IPR050438">
    <property type="entry name" value="LMW_PTPase"/>
</dbReference>
<feature type="active site" description="Proton donor" evidence="6">
    <location>
        <position position="172"/>
    </location>
</feature>
<dbReference type="InterPro" id="IPR017867">
    <property type="entry name" value="Tyr_phospatase_low_mol_wt"/>
</dbReference>
<dbReference type="Pfam" id="PF01451">
    <property type="entry name" value="LMWPc"/>
    <property type="match status" value="1"/>
</dbReference>